<keyword evidence="2" id="KW-1185">Reference proteome</keyword>
<comment type="caution">
    <text evidence="1">The sequence shown here is derived from an EMBL/GenBank/DDBJ whole genome shotgun (WGS) entry which is preliminary data.</text>
</comment>
<organism evidence="1 2">
    <name type="scientific">Rhynocoris fuscipes</name>
    <dbReference type="NCBI Taxonomy" id="488301"/>
    <lineage>
        <taxon>Eukaryota</taxon>
        <taxon>Metazoa</taxon>
        <taxon>Ecdysozoa</taxon>
        <taxon>Arthropoda</taxon>
        <taxon>Hexapoda</taxon>
        <taxon>Insecta</taxon>
        <taxon>Pterygota</taxon>
        <taxon>Neoptera</taxon>
        <taxon>Paraneoptera</taxon>
        <taxon>Hemiptera</taxon>
        <taxon>Heteroptera</taxon>
        <taxon>Panheteroptera</taxon>
        <taxon>Cimicomorpha</taxon>
        <taxon>Reduviidae</taxon>
        <taxon>Harpactorinae</taxon>
        <taxon>Harpactorini</taxon>
        <taxon>Rhynocoris</taxon>
    </lineage>
</organism>
<sequence>MLIPHVVKGLFKRHNILTVLSIYIYNCLLFFKNNPTLFEQYINPTRYNTRGKNNLMFPLHKLSSYERGYLYNVIRFTHICTERFLADSSLRL</sequence>
<reference evidence="1 2" key="1">
    <citation type="submission" date="2022-12" db="EMBL/GenBank/DDBJ databases">
        <title>Chromosome-level genome assembly of true bugs.</title>
        <authorList>
            <person name="Ma L."/>
            <person name="Li H."/>
        </authorList>
    </citation>
    <scope>NUCLEOTIDE SEQUENCE [LARGE SCALE GENOMIC DNA]</scope>
    <source>
        <strain evidence="1">Lab_2022b</strain>
    </source>
</reference>
<dbReference type="Proteomes" id="UP001461498">
    <property type="component" value="Unassembled WGS sequence"/>
</dbReference>
<name>A0AAW1DJN8_9HEMI</name>
<dbReference type="EMBL" id="JAPXFL010000002">
    <property type="protein sequence ID" value="KAK9510911.1"/>
    <property type="molecule type" value="Genomic_DNA"/>
</dbReference>
<accession>A0AAW1DJN8</accession>
<evidence type="ECO:0000313" key="2">
    <source>
        <dbReference type="Proteomes" id="UP001461498"/>
    </source>
</evidence>
<evidence type="ECO:0000313" key="1">
    <source>
        <dbReference type="EMBL" id="KAK9510911.1"/>
    </source>
</evidence>
<gene>
    <name evidence="1" type="ORF">O3M35_005588</name>
</gene>
<protein>
    <submittedName>
        <fullName evidence="1">Uncharacterized protein</fullName>
    </submittedName>
</protein>
<proteinExistence type="predicted"/>
<dbReference type="AlphaFoldDB" id="A0AAW1DJN8"/>